<accession>A0A0E2Z5N7</accession>
<sequence length="95" mass="10613">MEIKLVPVREDDIGGTLNWENGEFTGFRSGVVTEEAQHALKLGYVSYTPLALYSDKSPFEDKEALAIVLIKMGYKLPENLAESVTFTDRPEGVIY</sequence>
<evidence type="ECO:0000313" key="1">
    <source>
        <dbReference type="EMBL" id="KFI18780.1"/>
    </source>
</evidence>
<gene>
    <name evidence="1" type="ORF">IB75_11975</name>
</gene>
<name>A0A0E2Z5N7_9GAMM</name>
<dbReference type="AlphaFoldDB" id="A0A0E2Z5N7"/>
<proteinExistence type="predicted"/>
<evidence type="ECO:0000313" key="2">
    <source>
        <dbReference type="Proteomes" id="UP000028839"/>
    </source>
</evidence>
<dbReference type="EMBL" id="JPGN01000072">
    <property type="protein sequence ID" value="KFI18780.1"/>
    <property type="molecule type" value="Genomic_DNA"/>
</dbReference>
<reference evidence="1 2" key="1">
    <citation type="submission" date="2014-07" db="EMBL/GenBank/DDBJ databases">
        <title>Comparative analysis of Nitrosococcus oceani genome inventories of strains from Pacific and Atlantic gyres.</title>
        <authorList>
            <person name="Lim C.K."/>
            <person name="Wang L."/>
            <person name="Sayavedra-Soto L.A."/>
            <person name="Klotz M.G."/>
        </authorList>
    </citation>
    <scope>NUCLEOTIDE SEQUENCE [LARGE SCALE GENOMIC DNA]</scope>
    <source>
        <strain evidence="1 2">C-27</strain>
    </source>
</reference>
<protein>
    <submittedName>
        <fullName evidence="1">Uncharacterized protein</fullName>
    </submittedName>
</protein>
<dbReference type="HOGENOM" id="CLU_2369971_0_0_6"/>
<organism evidence="1 2">
    <name type="scientific">Nitrosococcus oceani C-27</name>
    <dbReference type="NCBI Taxonomy" id="314279"/>
    <lineage>
        <taxon>Bacteria</taxon>
        <taxon>Pseudomonadati</taxon>
        <taxon>Pseudomonadota</taxon>
        <taxon>Gammaproteobacteria</taxon>
        <taxon>Chromatiales</taxon>
        <taxon>Chromatiaceae</taxon>
        <taxon>Nitrosococcus</taxon>
    </lineage>
</organism>
<dbReference type="Proteomes" id="UP000028839">
    <property type="component" value="Unassembled WGS sequence"/>
</dbReference>
<comment type="caution">
    <text evidence="1">The sequence shown here is derived from an EMBL/GenBank/DDBJ whole genome shotgun (WGS) entry which is preliminary data.</text>
</comment>